<protein>
    <submittedName>
        <fullName evidence="1">Uncharacterized protein</fullName>
    </submittedName>
</protein>
<sequence length="22" mass="2443">MVDRFPGRCLSSGLRLSSDENC</sequence>
<accession>A0A9P7UF71</accession>
<dbReference type="Proteomes" id="UP000699042">
    <property type="component" value="Unassembled WGS sequence"/>
</dbReference>
<dbReference type="AlphaFoldDB" id="A0A9P7UF71"/>
<keyword evidence="2" id="KW-1185">Reference proteome</keyword>
<feature type="non-terminal residue" evidence="1">
    <location>
        <position position="1"/>
    </location>
</feature>
<reference evidence="1" key="1">
    <citation type="submission" date="2021-05" db="EMBL/GenBank/DDBJ databases">
        <title>Comparative genomics of three Colletotrichum scovillei strains and genetic complementation revealed genes involved fungal growth and virulence on chili pepper.</title>
        <authorList>
            <person name="Hsieh D.-K."/>
            <person name="Chuang S.-C."/>
            <person name="Chen C.-Y."/>
            <person name="Chao Y.-T."/>
            <person name="Lu M.-Y.J."/>
            <person name="Lee M.-H."/>
            <person name="Shih M.-C."/>
        </authorList>
    </citation>
    <scope>NUCLEOTIDE SEQUENCE</scope>
    <source>
        <strain evidence="1">Coll-153</strain>
    </source>
</reference>
<comment type="caution">
    <text evidence="1">The sequence shown here is derived from an EMBL/GenBank/DDBJ whole genome shotgun (WGS) entry which is preliminary data.</text>
</comment>
<organism evidence="1 2">
    <name type="scientific">Colletotrichum scovillei</name>
    <dbReference type="NCBI Taxonomy" id="1209932"/>
    <lineage>
        <taxon>Eukaryota</taxon>
        <taxon>Fungi</taxon>
        <taxon>Dikarya</taxon>
        <taxon>Ascomycota</taxon>
        <taxon>Pezizomycotina</taxon>
        <taxon>Sordariomycetes</taxon>
        <taxon>Hypocreomycetidae</taxon>
        <taxon>Glomerellales</taxon>
        <taxon>Glomerellaceae</taxon>
        <taxon>Colletotrichum</taxon>
        <taxon>Colletotrichum acutatum species complex</taxon>
    </lineage>
</organism>
<gene>
    <name evidence="1" type="ORF">JMJ77_000663</name>
</gene>
<evidence type="ECO:0000313" key="2">
    <source>
        <dbReference type="Proteomes" id="UP000699042"/>
    </source>
</evidence>
<evidence type="ECO:0000313" key="1">
    <source>
        <dbReference type="EMBL" id="KAG7053576.1"/>
    </source>
</evidence>
<name>A0A9P7UF71_9PEZI</name>
<dbReference type="EMBL" id="JAESDN010000003">
    <property type="protein sequence ID" value="KAG7053576.1"/>
    <property type="molecule type" value="Genomic_DNA"/>
</dbReference>
<proteinExistence type="predicted"/>